<feature type="domain" description="Enoyl reductase (ER)" evidence="1">
    <location>
        <begin position="11"/>
        <end position="302"/>
    </location>
</feature>
<dbReference type="Proteomes" id="UP000282460">
    <property type="component" value="Unassembled WGS sequence"/>
</dbReference>
<dbReference type="Pfam" id="PF08240">
    <property type="entry name" value="ADH_N"/>
    <property type="match status" value="1"/>
</dbReference>
<reference evidence="2 3" key="1">
    <citation type="submission" date="2018-10" db="EMBL/GenBank/DDBJ databases">
        <authorList>
            <person name="Li J."/>
        </authorList>
    </citation>
    <scope>NUCLEOTIDE SEQUENCE [LARGE SCALE GENOMIC DNA]</scope>
    <source>
        <strain evidence="2 3">ZD1-4</strain>
    </source>
</reference>
<evidence type="ECO:0000313" key="3">
    <source>
        <dbReference type="Proteomes" id="UP000282460"/>
    </source>
</evidence>
<protein>
    <submittedName>
        <fullName evidence="2">NADP-dependent oxidoreductase</fullName>
    </submittedName>
</protein>
<sequence length="305" mass="31561">MPRFLSYSEFGGPEVLTLLSVDKPTAGPGEILVRVRAIGLNPVDVKIFRGPAAETYGAKPPTGVANDFSGVVEQVGEGVTRFAVGDEVLGGARNLAMADFLVTTENATLVHKPTNLSFEQAAALPVVGRTAWATVESLSLTDADTVLVSAAAGGVGGLAVQLAKRTGATVVGTASESNHDYVRSLGAIPVAYGDGLVERLRDAAPRGYTAALDNHGPDSIDAALELGIPIERINTIAVRGPADRGAAHVGGAQATNDDLTLVADLLAKGELELPISGIYPLERAAEAYEELERGHVRGKLIVVPN</sequence>
<comment type="caution">
    <text evidence="2">The sequence shown here is derived from an EMBL/GenBank/DDBJ whole genome shotgun (WGS) entry which is preliminary data.</text>
</comment>
<dbReference type="InterPro" id="IPR011032">
    <property type="entry name" value="GroES-like_sf"/>
</dbReference>
<dbReference type="PANTHER" id="PTHR11695">
    <property type="entry name" value="ALCOHOL DEHYDROGENASE RELATED"/>
    <property type="match status" value="1"/>
</dbReference>
<evidence type="ECO:0000313" key="2">
    <source>
        <dbReference type="EMBL" id="RLQ84101.1"/>
    </source>
</evidence>
<dbReference type="PANTHER" id="PTHR11695:SF294">
    <property type="entry name" value="RETICULON-4-INTERACTING PROTEIN 1, MITOCHONDRIAL"/>
    <property type="match status" value="1"/>
</dbReference>
<dbReference type="InterPro" id="IPR036291">
    <property type="entry name" value="NAD(P)-bd_dom_sf"/>
</dbReference>
<dbReference type="RefSeq" id="WP_121659147.1">
    <property type="nucleotide sequence ID" value="NZ_BMEK01000002.1"/>
</dbReference>
<dbReference type="SUPFAM" id="SSF51735">
    <property type="entry name" value="NAD(P)-binding Rossmann-fold domains"/>
    <property type="match status" value="1"/>
</dbReference>
<dbReference type="Gene3D" id="3.90.180.10">
    <property type="entry name" value="Medium-chain alcohol dehydrogenases, catalytic domain"/>
    <property type="match status" value="1"/>
</dbReference>
<evidence type="ECO:0000259" key="1">
    <source>
        <dbReference type="SMART" id="SM00829"/>
    </source>
</evidence>
<accession>A0A3L7J3T1</accession>
<gene>
    <name evidence="2" type="ORF">D9V28_07650</name>
</gene>
<dbReference type="OrthoDB" id="3727682at2"/>
<dbReference type="GO" id="GO:0016491">
    <property type="term" value="F:oxidoreductase activity"/>
    <property type="evidence" value="ECO:0007669"/>
    <property type="project" value="InterPro"/>
</dbReference>
<dbReference type="CDD" id="cd05289">
    <property type="entry name" value="MDR_like_2"/>
    <property type="match status" value="1"/>
</dbReference>
<dbReference type="AlphaFoldDB" id="A0A3L7J3T1"/>
<proteinExistence type="predicted"/>
<dbReference type="InterPro" id="IPR013154">
    <property type="entry name" value="ADH-like_N"/>
</dbReference>
<dbReference type="InterPro" id="IPR050700">
    <property type="entry name" value="YIM1/Zinc_Alcohol_DH_Fams"/>
</dbReference>
<dbReference type="SMART" id="SM00829">
    <property type="entry name" value="PKS_ER"/>
    <property type="match status" value="1"/>
</dbReference>
<dbReference type="Gene3D" id="3.40.50.720">
    <property type="entry name" value="NAD(P)-binding Rossmann-like Domain"/>
    <property type="match status" value="1"/>
</dbReference>
<dbReference type="EMBL" id="RCWJ01000002">
    <property type="protein sequence ID" value="RLQ84101.1"/>
    <property type="molecule type" value="Genomic_DNA"/>
</dbReference>
<name>A0A3L7J3T1_9MICO</name>
<dbReference type="Pfam" id="PF13602">
    <property type="entry name" value="ADH_zinc_N_2"/>
    <property type="match status" value="1"/>
</dbReference>
<dbReference type="InterPro" id="IPR020843">
    <property type="entry name" value="ER"/>
</dbReference>
<dbReference type="SUPFAM" id="SSF50129">
    <property type="entry name" value="GroES-like"/>
    <property type="match status" value="1"/>
</dbReference>
<organism evidence="2 3">
    <name type="scientific">Mycetocola zhadangensis</name>
    <dbReference type="NCBI Taxonomy" id="1164595"/>
    <lineage>
        <taxon>Bacteria</taxon>
        <taxon>Bacillati</taxon>
        <taxon>Actinomycetota</taxon>
        <taxon>Actinomycetes</taxon>
        <taxon>Micrococcales</taxon>
        <taxon>Microbacteriaceae</taxon>
        <taxon>Mycetocola</taxon>
    </lineage>
</organism>
<keyword evidence="3" id="KW-1185">Reference proteome</keyword>